<reference evidence="8 9" key="1">
    <citation type="submission" date="2021-04" db="EMBL/GenBank/DDBJ databases">
        <title>novel species isolated from subtropical streams in China.</title>
        <authorList>
            <person name="Lu H."/>
        </authorList>
    </citation>
    <scope>NUCLEOTIDE SEQUENCE [LARGE SCALE GENOMIC DNA]</scope>
    <source>
        <strain evidence="8 9">FT147W</strain>
    </source>
</reference>
<protein>
    <recommendedName>
        <fullName evidence="6">Aminotransferase</fullName>
        <ecNumber evidence="6">2.6.1.-</ecNumber>
    </recommendedName>
</protein>
<comment type="similarity">
    <text evidence="2 6">Belongs to the class-I pyridoxal-phosphate-dependent aminotransferase family.</text>
</comment>
<dbReference type="Pfam" id="PF00155">
    <property type="entry name" value="Aminotran_1_2"/>
    <property type="match status" value="1"/>
</dbReference>
<evidence type="ECO:0000256" key="1">
    <source>
        <dbReference type="ARBA" id="ARBA00001933"/>
    </source>
</evidence>
<dbReference type="PROSITE" id="PS00105">
    <property type="entry name" value="AA_TRANSFER_CLASS_1"/>
    <property type="match status" value="1"/>
</dbReference>
<evidence type="ECO:0000259" key="7">
    <source>
        <dbReference type="Pfam" id="PF00155"/>
    </source>
</evidence>
<evidence type="ECO:0000256" key="2">
    <source>
        <dbReference type="ARBA" id="ARBA00007441"/>
    </source>
</evidence>
<dbReference type="PANTHER" id="PTHR46383:SF2">
    <property type="entry name" value="AMINOTRANSFERASE"/>
    <property type="match status" value="1"/>
</dbReference>
<dbReference type="InterPro" id="IPR004838">
    <property type="entry name" value="NHTrfase_class1_PyrdxlP-BS"/>
</dbReference>
<keyword evidence="5" id="KW-0663">Pyridoxal phosphate</keyword>
<dbReference type="Gene3D" id="3.40.640.10">
    <property type="entry name" value="Type I PLP-dependent aspartate aminotransferase-like (Major domain)"/>
    <property type="match status" value="1"/>
</dbReference>
<feature type="domain" description="Aminotransferase class I/classII large" evidence="7">
    <location>
        <begin position="33"/>
        <end position="381"/>
    </location>
</feature>
<evidence type="ECO:0000313" key="9">
    <source>
        <dbReference type="Proteomes" id="UP000682982"/>
    </source>
</evidence>
<dbReference type="Proteomes" id="UP000682982">
    <property type="component" value="Unassembled WGS sequence"/>
</dbReference>
<keyword evidence="3 6" id="KW-0032">Aminotransferase</keyword>
<proteinExistence type="inferred from homology"/>
<name>A0ABS5H181_9BURK</name>
<gene>
    <name evidence="8" type="ORF">KDM87_07545</name>
</gene>
<keyword evidence="4 6" id="KW-0808">Transferase</keyword>
<dbReference type="InterPro" id="IPR015421">
    <property type="entry name" value="PyrdxlP-dep_Trfase_major"/>
</dbReference>
<dbReference type="InterPro" id="IPR015424">
    <property type="entry name" value="PyrdxlP-dep_Trfase"/>
</dbReference>
<dbReference type="InterPro" id="IPR050596">
    <property type="entry name" value="AspAT/PAT-like"/>
</dbReference>
<evidence type="ECO:0000256" key="4">
    <source>
        <dbReference type="ARBA" id="ARBA00022679"/>
    </source>
</evidence>
<evidence type="ECO:0000256" key="3">
    <source>
        <dbReference type="ARBA" id="ARBA00022576"/>
    </source>
</evidence>
<dbReference type="NCBIfam" id="NF005601">
    <property type="entry name" value="PRK07337.1"/>
    <property type="match status" value="1"/>
</dbReference>
<organism evidence="8 9">
    <name type="scientific">Undibacterium rivi</name>
    <dbReference type="NCBI Taxonomy" id="2828729"/>
    <lineage>
        <taxon>Bacteria</taxon>
        <taxon>Pseudomonadati</taxon>
        <taxon>Pseudomonadota</taxon>
        <taxon>Betaproteobacteria</taxon>
        <taxon>Burkholderiales</taxon>
        <taxon>Oxalobacteraceae</taxon>
        <taxon>Undibacterium</taxon>
    </lineage>
</organism>
<dbReference type="PANTHER" id="PTHR46383">
    <property type="entry name" value="ASPARTATE AMINOTRANSFERASE"/>
    <property type="match status" value="1"/>
</dbReference>
<accession>A0ABS5H181</accession>
<dbReference type="GO" id="GO:0008483">
    <property type="term" value="F:transaminase activity"/>
    <property type="evidence" value="ECO:0007669"/>
    <property type="project" value="UniProtKB-KW"/>
</dbReference>
<dbReference type="NCBIfam" id="NF006514">
    <property type="entry name" value="PRK08960.1"/>
    <property type="match status" value="1"/>
</dbReference>
<sequence length="392" mass="42734">MHNNLASRLDQIAPFHVMELMKMASALEDQGRHLIHMGIGEPDFTAPQAVLDAAAKAMADGRLQYTSALGLPALREAIATYYLQQYGLTIPASRIIVTAGASAALLLACAALVEPGKEVLMPDPCYPCNRHFVAAFNGQARLVASGAEDRFQLSDQMVCQHWSDKTSGVLLASPSNPTGTSISTSELTAIIASVKQRGGFTIVDEIYQGLSYDAAPFSALSLDDDVIVINSFSKYFNMTGWRLGWIVVPERIVPEIEKLAQNLFICASSVAQHAALACFEPETMAIYESRKAEFKRRRDYIVPALRELGFGITVMPDGAFYVYADCSRFTSDADAFAREVLTEAGVVIVPGLDFGPATADTYVRLSYANSFENLQEAVARLSRFLQSRATFK</sequence>
<dbReference type="CDD" id="cd00609">
    <property type="entry name" value="AAT_like"/>
    <property type="match status" value="1"/>
</dbReference>
<dbReference type="SUPFAM" id="SSF53383">
    <property type="entry name" value="PLP-dependent transferases"/>
    <property type="match status" value="1"/>
</dbReference>
<evidence type="ECO:0000313" key="8">
    <source>
        <dbReference type="EMBL" id="MBR7792449.1"/>
    </source>
</evidence>
<dbReference type="EC" id="2.6.1.-" evidence="6"/>
<keyword evidence="9" id="KW-1185">Reference proteome</keyword>
<evidence type="ECO:0000256" key="5">
    <source>
        <dbReference type="ARBA" id="ARBA00022898"/>
    </source>
</evidence>
<dbReference type="RefSeq" id="WP_212678485.1">
    <property type="nucleotide sequence ID" value="NZ_JAGSPK010000002.1"/>
</dbReference>
<dbReference type="InterPro" id="IPR004839">
    <property type="entry name" value="Aminotransferase_I/II_large"/>
</dbReference>
<comment type="caution">
    <text evidence="8">The sequence shown here is derived from an EMBL/GenBank/DDBJ whole genome shotgun (WGS) entry which is preliminary data.</text>
</comment>
<comment type="cofactor">
    <cofactor evidence="1 6">
        <name>pyridoxal 5'-phosphate</name>
        <dbReference type="ChEBI" id="CHEBI:597326"/>
    </cofactor>
</comment>
<dbReference type="EMBL" id="JAGSPK010000002">
    <property type="protein sequence ID" value="MBR7792449.1"/>
    <property type="molecule type" value="Genomic_DNA"/>
</dbReference>
<evidence type="ECO:0000256" key="6">
    <source>
        <dbReference type="RuleBase" id="RU000481"/>
    </source>
</evidence>